<dbReference type="Gene3D" id="3.90.810.10">
    <property type="entry name" value="CRIB domain"/>
    <property type="match status" value="1"/>
</dbReference>
<keyword evidence="1" id="KW-0343">GTPase activation</keyword>
<dbReference type="PROSITE" id="PS50108">
    <property type="entry name" value="CRIB"/>
    <property type="match status" value="1"/>
</dbReference>
<evidence type="ECO:0000259" key="3">
    <source>
        <dbReference type="PROSITE" id="PS50108"/>
    </source>
</evidence>
<feature type="region of interest" description="Disordered" evidence="2">
    <location>
        <begin position="291"/>
        <end position="334"/>
    </location>
</feature>
<dbReference type="PROSITE" id="PS50238">
    <property type="entry name" value="RHOGAP"/>
    <property type="match status" value="1"/>
</dbReference>
<dbReference type="SMART" id="SM00324">
    <property type="entry name" value="RhoGAP"/>
    <property type="match status" value="1"/>
</dbReference>
<feature type="region of interest" description="Disordered" evidence="2">
    <location>
        <begin position="1"/>
        <end position="26"/>
    </location>
</feature>
<sequence length="412" mass="44913">MRGAVVVSGGCGSGVKGRRGGRDSGDEVSPAALMLAALKKSMVACSVESPDDVISTVHHPMEIGWPTNVKHVSHVTFDRFNGFLGLPLELEVHVPVPVPSASVSVFGVSAESMQCSYDSKGNSVPTILLLMQERLYSQGGLKAEGIFRINPENGEEEHLREQLNSGIVPKDIDVHCLAGLIKAWFRELPCGVLDGLSPEEVLECNTEEESVELVKELKPVESALLSWAIDLMADVVVEAEYNKMDARNIAMVFAPNMTQMSDPLTALMHAVQVMNLLKTLILKTLRDREETSTEEYSSMSSHSSDRQSEVDDYDSQQEMDTNGESKRAKLDYDDHDDYSHNIEEAASNYNVESVISVTDTKTEDSCLSSSSRDDSTTTEGSNDDTTSSPSIESKETNDVEMVNKCGDCVSSS</sequence>
<organism evidence="5 6">
    <name type="scientific">Vicia faba</name>
    <name type="common">Broad bean</name>
    <name type="synonym">Faba vulgaris</name>
    <dbReference type="NCBI Taxonomy" id="3906"/>
    <lineage>
        <taxon>Eukaryota</taxon>
        <taxon>Viridiplantae</taxon>
        <taxon>Streptophyta</taxon>
        <taxon>Embryophyta</taxon>
        <taxon>Tracheophyta</taxon>
        <taxon>Spermatophyta</taxon>
        <taxon>Magnoliopsida</taxon>
        <taxon>eudicotyledons</taxon>
        <taxon>Gunneridae</taxon>
        <taxon>Pentapetalae</taxon>
        <taxon>rosids</taxon>
        <taxon>fabids</taxon>
        <taxon>Fabales</taxon>
        <taxon>Fabaceae</taxon>
        <taxon>Papilionoideae</taxon>
        <taxon>50 kb inversion clade</taxon>
        <taxon>NPAAA clade</taxon>
        <taxon>Hologalegina</taxon>
        <taxon>IRL clade</taxon>
        <taxon>Fabeae</taxon>
        <taxon>Vicia</taxon>
    </lineage>
</organism>
<dbReference type="Pfam" id="PF00786">
    <property type="entry name" value="PBD"/>
    <property type="match status" value="1"/>
</dbReference>
<dbReference type="InterPro" id="IPR000095">
    <property type="entry name" value="CRIB_dom"/>
</dbReference>
<evidence type="ECO:0000259" key="4">
    <source>
        <dbReference type="PROSITE" id="PS50238"/>
    </source>
</evidence>
<name>A0AAV1B0S3_VICFA</name>
<dbReference type="PANTHER" id="PTHR23177">
    <property type="entry name" value="MKIAA1688 PROTEIN"/>
    <property type="match status" value="1"/>
</dbReference>
<dbReference type="Proteomes" id="UP001157006">
    <property type="component" value="Chromosome 5"/>
</dbReference>
<dbReference type="InterPro" id="IPR044785">
    <property type="entry name" value="RopGAP1-5"/>
</dbReference>
<dbReference type="FunFam" id="1.10.555.10:FF:000046">
    <property type="entry name" value="Rho GTPase-activating protein 5"/>
    <property type="match status" value="1"/>
</dbReference>
<dbReference type="InterPro" id="IPR036936">
    <property type="entry name" value="CRIB_dom_sf"/>
</dbReference>
<dbReference type="InterPro" id="IPR008936">
    <property type="entry name" value="Rho_GTPase_activation_prot"/>
</dbReference>
<evidence type="ECO:0000256" key="2">
    <source>
        <dbReference type="SAM" id="MobiDB-lite"/>
    </source>
</evidence>
<feature type="domain" description="CRIB" evidence="3">
    <location>
        <begin position="63"/>
        <end position="76"/>
    </location>
</feature>
<accession>A0AAV1B0S3</accession>
<dbReference type="Gene3D" id="1.10.555.10">
    <property type="entry name" value="Rho GTPase activation protein"/>
    <property type="match status" value="1"/>
</dbReference>
<feature type="compositionally biased region" description="Basic and acidic residues" evidence="2">
    <location>
        <begin position="323"/>
        <end position="334"/>
    </location>
</feature>
<reference evidence="5 6" key="1">
    <citation type="submission" date="2023-01" db="EMBL/GenBank/DDBJ databases">
        <authorList>
            <person name="Kreplak J."/>
        </authorList>
    </citation>
    <scope>NUCLEOTIDE SEQUENCE [LARGE SCALE GENOMIC DNA]</scope>
</reference>
<keyword evidence="6" id="KW-1185">Reference proteome</keyword>
<dbReference type="CDD" id="cd00132">
    <property type="entry name" value="CRIB"/>
    <property type="match status" value="1"/>
</dbReference>
<dbReference type="SUPFAM" id="SSF48350">
    <property type="entry name" value="GTPase activation domain, GAP"/>
    <property type="match status" value="1"/>
</dbReference>
<gene>
    <name evidence="5" type="ORF">VFH_V158680</name>
</gene>
<feature type="region of interest" description="Disordered" evidence="2">
    <location>
        <begin position="359"/>
        <end position="399"/>
    </location>
</feature>
<dbReference type="CDD" id="cd00159">
    <property type="entry name" value="RhoGAP"/>
    <property type="match status" value="1"/>
</dbReference>
<dbReference type="GO" id="GO:0007165">
    <property type="term" value="P:signal transduction"/>
    <property type="evidence" value="ECO:0007669"/>
    <property type="project" value="InterPro"/>
</dbReference>
<evidence type="ECO:0000313" key="6">
    <source>
        <dbReference type="Proteomes" id="UP001157006"/>
    </source>
</evidence>
<dbReference type="InterPro" id="IPR000198">
    <property type="entry name" value="RhoGAP_dom"/>
</dbReference>
<dbReference type="AlphaFoldDB" id="A0AAV1B0S3"/>
<protein>
    <submittedName>
        <fullName evidence="5">Uncharacterized protein</fullName>
    </submittedName>
</protein>
<evidence type="ECO:0000256" key="1">
    <source>
        <dbReference type="ARBA" id="ARBA00022468"/>
    </source>
</evidence>
<feature type="domain" description="Rho-GAP" evidence="4">
    <location>
        <begin position="108"/>
        <end position="289"/>
    </location>
</feature>
<dbReference type="GO" id="GO:0005096">
    <property type="term" value="F:GTPase activator activity"/>
    <property type="evidence" value="ECO:0007669"/>
    <property type="project" value="UniProtKB-KW"/>
</dbReference>
<dbReference type="PANTHER" id="PTHR23177:SF62">
    <property type="entry name" value="RHO GTPASE ACTIVATION PROTEIN-RELATED"/>
    <property type="match status" value="1"/>
</dbReference>
<dbReference type="Pfam" id="PF00620">
    <property type="entry name" value="RhoGAP"/>
    <property type="match status" value="1"/>
</dbReference>
<proteinExistence type="predicted"/>
<dbReference type="SMART" id="SM00285">
    <property type="entry name" value="PBD"/>
    <property type="match status" value="1"/>
</dbReference>
<evidence type="ECO:0000313" key="5">
    <source>
        <dbReference type="EMBL" id="CAI8615024.1"/>
    </source>
</evidence>
<dbReference type="EMBL" id="OX451740">
    <property type="protein sequence ID" value="CAI8615024.1"/>
    <property type="molecule type" value="Genomic_DNA"/>
</dbReference>